<feature type="region of interest" description="Disordered" evidence="9">
    <location>
        <begin position="416"/>
        <end position="462"/>
    </location>
</feature>
<feature type="compositionally biased region" description="Basic residues" evidence="9">
    <location>
        <begin position="436"/>
        <end position="453"/>
    </location>
</feature>
<feature type="active site" evidence="7">
    <location>
        <position position="70"/>
    </location>
</feature>
<dbReference type="SUPFAM" id="SSF81301">
    <property type="entry name" value="Nucleotidyltransferase"/>
    <property type="match status" value="1"/>
</dbReference>
<accession>K2KLI4</accession>
<dbReference type="PANTHER" id="PTHR43051">
    <property type="entry name" value="POLYNUCLEOTIDE ADENYLYLTRANSFERASE FAMILY PROTEIN"/>
    <property type="match status" value="1"/>
</dbReference>
<dbReference type="FunFam" id="3.30.460.10:FF:000035">
    <property type="entry name" value="Poly(A) polymerase I"/>
    <property type="match status" value="1"/>
</dbReference>
<dbReference type="EMBL" id="AMRG01000001">
    <property type="protein sequence ID" value="EKE87452.1"/>
    <property type="molecule type" value="Genomic_DNA"/>
</dbReference>
<feature type="compositionally biased region" description="Polar residues" evidence="9">
    <location>
        <begin position="420"/>
        <end position="430"/>
    </location>
</feature>
<evidence type="ECO:0000256" key="8">
    <source>
        <dbReference type="RuleBase" id="RU003953"/>
    </source>
</evidence>
<dbReference type="STRING" id="740709.A10D4_00110"/>
<dbReference type="CDD" id="cd05398">
    <property type="entry name" value="NT_ClassII-CCAase"/>
    <property type="match status" value="1"/>
</dbReference>
<dbReference type="Pfam" id="PF12626">
    <property type="entry name" value="PolyA_pol_arg_C"/>
    <property type="match status" value="1"/>
</dbReference>
<dbReference type="InterPro" id="IPR010206">
    <property type="entry name" value="PolA_pol_I"/>
</dbReference>
<dbReference type="NCBIfam" id="TIGR01942">
    <property type="entry name" value="pcnB"/>
    <property type="match status" value="1"/>
</dbReference>
<keyword evidence="14" id="KW-1185">Reference proteome</keyword>
<dbReference type="PATRIC" id="fig|740709.3.peg.22"/>
<evidence type="ECO:0000259" key="12">
    <source>
        <dbReference type="Pfam" id="PF12627"/>
    </source>
</evidence>
<evidence type="ECO:0000256" key="4">
    <source>
        <dbReference type="ARBA" id="ARBA00022840"/>
    </source>
</evidence>
<dbReference type="eggNOG" id="COG0617">
    <property type="taxonomic scope" value="Bacteria"/>
</dbReference>
<comment type="caution">
    <text evidence="13">The sequence shown here is derived from an EMBL/GenBank/DDBJ whole genome shotgun (WGS) entry which is preliminary data.</text>
</comment>
<evidence type="ECO:0000256" key="9">
    <source>
        <dbReference type="SAM" id="MobiDB-lite"/>
    </source>
</evidence>
<comment type="catalytic activity">
    <reaction evidence="7">
        <text>RNA(n) + ATP = RNA(n)-3'-adenine ribonucleotide + diphosphate</text>
        <dbReference type="Rhea" id="RHEA:11332"/>
        <dbReference type="Rhea" id="RHEA-COMP:14527"/>
        <dbReference type="Rhea" id="RHEA-COMP:17347"/>
        <dbReference type="ChEBI" id="CHEBI:30616"/>
        <dbReference type="ChEBI" id="CHEBI:33019"/>
        <dbReference type="ChEBI" id="CHEBI:140395"/>
        <dbReference type="ChEBI" id="CHEBI:173115"/>
        <dbReference type="EC" id="2.7.7.19"/>
    </reaction>
</comment>
<feature type="active site" evidence="7">
    <location>
        <position position="153"/>
    </location>
</feature>
<dbReference type="PANTHER" id="PTHR43051:SF1">
    <property type="entry name" value="POLYNUCLEOTIDE ADENYLYLTRANSFERASE FAMILY PROTEIN"/>
    <property type="match status" value="1"/>
</dbReference>
<evidence type="ECO:0000259" key="10">
    <source>
        <dbReference type="Pfam" id="PF01743"/>
    </source>
</evidence>
<dbReference type="GO" id="GO:0006397">
    <property type="term" value="P:mRNA processing"/>
    <property type="evidence" value="ECO:0007669"/>
    <property type="project" value="UniProtKB-KW"/>
</dbReference>
<feature type="active site" evidence="7">
    <location>
        <position position="72"/>
    </location>
</feature>
<dbReference type="GO" id="GO:0005524">
    <property type="term" value="F:ATP binding"/>
    <property type="evidence" value="ECO:0007669"/>
    <property type="project" value="UniProtKB-UniRule"/>
</dbReference>
<dbReference type="Proteomes" id="UP000014115">
    <property type="component" value="Unassembled WGS sequence"/>
</dbReference>
<keyword evidence="4 7" id="KW-0067">ATP-binding</keyword>
<dbReference type="GO" id="GO:0043633">
    <property type="term" value="P:polyadenylation-dependent RNA catabolic process"/>
    <property type="evidence" value="ECO:0007669"/>
    <property type="project" value="InterPro"/>
</dbReference>
<evidence type="ECO:0000259" key="11">
    <source>
        <dbReference type="Pfam" id="PF12626"/>
    </source>
</evidence>
<evidence type="ECO:0000256" key="7">
    <source>
        <dbReference type="HAMAP-Rule" id="MF_00957"/>
    </source>
</evidence>
<evidence type="ECO:0000256" key="5">
    <source>
        <dbReference type="ARBA" id="ARBA00022884"/>
    </source>
</evidence>
<dbReference type="Pfam" id="PF12627">
    <property type="entry name" value="PolyA_pol_RNAbd"/>
    <property type="match status" value="1"/>
</dbReference>
<keyword evidence="1 7" id="KW-0507">mRNA processing</keyword>
<evidence type="ECO:0000256" key="6">
    <source>
        <dbReference type="ARBA" id="ARBA00023163"/>
    </source>
</evidence>
<sequence>MGKPSSDNDSVGASILAEPIVIPRAQHSISRNQISENALKVLYRLHKSGFDAYLVGGCVRDLLLGITPKDFDVVTNAHPEQIKRLFRNCRLVGRRFRLAHIVFGRDIIEVATFRGHHNGEQAQTDKIAKQNDEGLLLRDNVYGDIDEDAERRDFTVNALYYNIADFAIYDYANGVRDIENGVLQLIGDAETRYREDPVRMLRAIRFATKLNMRLADNVAAPIKQLSPLLQNIPAARLFEEVLKLFVAGKAQANFLMLRDYQLFQQLFPLLKSHLQNEQAAPFQFLRQAFIDTDTRIANGQRVTPAYLFAALLWYPLQARMEQLITESDLTPIDAMNIAAADVMAKQVQQVSIPKRFSIPAREIWQLQQRLERSRGARADRLLTHPRFRAAYDFLLLRQRTAADNSDEQLALEKQAHYWTKRQQQAPQTDTQDGHKPKTKRRPRRSGRQTRPKRSSAERKSSS</sequence>
<evidence type="ECO:0000313" key="14">
    <source>
        <dbReference type="Proteomes" id="UP000014115"/>
    </source>
</evidence>
<name>K2KLI4_9GAMM</name>
<dbReference type="SUPFAM" id="SSF81891">
    <property type="entry name" value="Poly A polymerase C-terminal region-like"/>
    <property type="match status" value="1"/>
</dbReference>
<dbReference type="RefSeq" id="WP_008486933.1">
    <property type="nucleotide sequence ID" value="NZ_AMRG01000001.1"/>
</dbReference>
<protein>
    <recommendedName>
        <fullName evidence="7">Poly(A) polymerase I</fullName>
        <shortName evidence="7">PAP I</shortName>
        <ecNumber evidence="7">2.7.7.19</ecNumber>
    </recommendedName>
</protein>
<dbReference type="InterPro" id="IPR025866">
    <property type="entry name" value="PolyA_pol_arg_C_dom"/>
</dbReference>
<dbReference type="OrthoDB" id="9805698at2"/>
<keyword evidence="5 7" id="KW-0694">RNA-binding</keyword>
<keyword evidence="6 7" id="KW-0804">Transcription</keyword>
<dbReference type="InterPro" id="IPR043519">
    <property type="entry name" value="NT_sf"/>
</dbReference>
<comment type="function">
    <text evidence="7">Adds poly(A) tail to the 3' end of many RNAs, which usually targets these RNAs for decay. Plays a significant role in the global control of gene expression, through influencing the rate of transcript degradation, and in the general RNA quality control.</text>
</comment>
<dbReference type="EC" id="2.7.7.19" evidence="7"/>
<evidence type="ECO:0000256" key="1">
    <source>
        <dbReference type="ARBA" id="ARBA00022664"/>
    </source>
</evidence>
<evidence type="ECO:0000313" key="13">
    <source>
        <dbReference type="EMBL" id="EKE87452.1"/>
    </source>
</evidence>
<evidence type="ECO:0000256" key="2">
    <source>
        <dbReference type="ARBA" id="ARBA00022679"/>
    </source>
</evidence>
<organism evidence="13 14">
    <name type="scientific">Idiomarina xiamenensis 10-D-4</name>
    <dbReference type="NCBI Taxonomy" id="740709"/>
    <lineage>
        <taxon>Bacteria</taxon>
        <taxon>Pseudomonadati</taxon>
        <taxon>Pseudomonadota</taxon>
        <taxon>Gammaproteobacteria</taxon>
        <taxon>Alteromonadales</taxon>
        <taxon>Idiomarinaceae</taxon>
        <taxon>Idiomarina</taxon>
    </lineage>
</organism>
<dbReference type="InterPro" id="IPR002646">
    <property type="entry name" value="PolA_pol_head_dom"/>
</dbReference>
<dbReference type="GO" id="GO:1990817">
    <property type="term" value="F:poly(A) RNA polymerase activity"/>
    <property type="evidence" value="ECO:0007669"/>
    <property type="project" value="UniProtKB-UniRule"/>
</dbReference>
<dbReference type="Gene3D" id="3.30.460.10">
    <property type="entry name" value="Beta Polymerase, domain 2"/>
    <property type="match status" value="1"/>
</dbReference>
<dbReference type="InterPro" id="IPR052191">
    <property type="entry name" value="tRNA_ntf/polyA_polymerase_I"/>
</dbReference>
<dbReference type="Gene3D" id="1.10.3090.10">
    <property type="entry name" value="cca-adding enzyme, domain 2"/>
    <property type="match status" value="1"/>
</dbReference>
<feature type="domain" description="Polymerase A arginine-rich C-terminal" evidence="11">
    <location>
        <begin position="328"/>
        <end position="448"/>
    </location>
</feature>
<dbReference type="GO" id="GO:0003723">
    <property type="term" value="F:RNA binding"/>
    <property type="evidence" value="ECO:0007669"/>
    <property type="project" value="UniProtKB-UniRule"/>
</dbReference>
<keyword evidence="2 7" id="KW-0808">Transferase</keyword>
<feature type="domain" description="Poly A polymerase head" evidence="10">
    <location>
        <begin position="52"/>
        <end position="183"/>
    </location>
</feature>
<comment type="similarity">
    <text evidence="7 8">Belongs to the tRNA nucleotidyltransferase/poly(A) polymerase family.</text>
</comment>
<proteinExistence type="inferred from homology"/>
<dbReference type="HAMAP" id="MF_00957">
    <property type="entry name" value="PolyA_pol"/>
    <property type="match status" value="1"/>
</dbReference>
<gene>
    <name evidence="7" type="primary">pcnB</name>
    <name evidence="13" type="ORF">A10D4_00110</name>
</gene>
<reference evidence="13 14" key="1">
    <citation type="journal article" date="2012" name="J. Bacteriol.">
        <title>Genome Sequence of Idiomarina xiamenensis Type Strain 10-D-4.</title>
        <authorList>
            <person name="Lai Q."/>
            <person name="Wang L."/>
            <person name="Wang W."/>
            <person name="Shao Z."/>
        </authorList>
    </citation>
    <scope>NUCLEOTIDE SEQUENCE [LARGE SCALE GENOMIC DNA]</scope>
    <source>
        <strain evidence="13 14">10-D-4</strain>
    </source>
</reference>
<feature type="domain" description="tRNA nucleotidyltransferase/poly(A) polymerase RNA and SrmB- binding" evidence="12">
    <location>
        <begin position="211"/>
        <end position="272"/>
    </location>
</feature>
<dbReference type="InterPro" id="IPR032828">
    <property type="entry name" value="PolyA_RNA-bd"/>
</dbReference>
<dbReference type="Pfam" id="PF01743">
    <property type="entry name" value="PolyA_pol"/>
    <property type="match status" value="1"/>
</dbReference>
<dbReference type="AlphaFoldDB" id="K2KLI4"/>
<evidence type="ECO:0000256" key="3">
    <source>
        <dbReference type="ARBA" id="ARBA00022741"/>
    </source>
</evidence>
<keyword evidence="3 7" id="KW-0547">Nucleotide-binding</keyword>